<proteinExistence type="inferred from homology"/>
<dbReference type="Pfam" id="PF00224">
    <property type="entry name" value="PK"/>
    <property type="match status" value="1"/>
</dbReference>
<evidence type="ECO:0000256" key="8">
    <source>
        <dbReference type="ARBA" id="ARBA00022840"/>
    </source>
</evidence>
<dbReference type="Gene3D" id="3.40.1380.20">
    <property type="entry name" value="Pyruvate kinase, C-terminal domain"/>
    <property type="match status" value="1"/>
</dbReference>
<dbReference type="GO" id="GO:0000287">
    <property type="term" value="F:magnesium ion binding"/>
    <property type="evidence" value="ECO:0007669"/>
    <property type="project" value="UniProtKB-UniRule"/>
</dbReference>
<evidence type="ECO:0000256" key="10">
    <source>
        <dbReference type="ARBA" id="ARBA00023152"/>
    </source>
</evidence>
<comment type="similarity">
    <text evidence="2 13">Belongs to the pyruvate kinase family.</text>
</comment>
<keyword evidence="11 16" id="KW-0670">Pyruvate</keyword>
<dbReference type="InterPro" id="IPR015795">
    <property type="entry name" value="Pyrv_Knase_C"/>
</dbReference>
<evidence type="ECO:0000256" key="1">
    <source>
        <dbReference type="ARBA" id="ARBA00004997"/>
    </source>
</evidence>
<evidence type="ECO:0000256" key="5">
    <source>
        <dbReference type="ARBA" id="ARBA00022723"/>
    </source>
</evidence>
<protein>
    <recommendedName>
        <fullName evidence="3 12">Pyruvate kinase</fullName>
        <ecNumber evidence="3 12">2.7.1.40</ecNumber>
    </recommendedName>
</protein>
<dbReference type="OrthoDB" id="9812123at2"/>
<evidence type="ECO:0000256" key="9">
    <source>
        <dbReference type="ARBA" id="ARBA00022842"/>
    </source>
</evidence>
<dbReference type="SUPFAM" id="SSF52935">
    <property type="entry name" value="PK C-terminal domain-like"/>
    <property type="match status" value="1"/>
</dbReference>
<dbReference type="UniPathway" id="UPA00109">
    <property type="reaction ID" value="UER00188"/>
</dbReference>
<dbReference type="InterPro" id="IPR011037">
    <property type="entry name" value="Pyrv_Knase-like_insert_dom_sf"/>
</dbReference>
<dbReference type="SUPFAM" id="SSF50800">
    <property type="entry name" value="PK beta-barrel domain-like"/>
    <property type="match status" value="1"/>
</dbReference>
<dbReference type="GO" id="GO:0016301">
    <property type="term" value="F:kinase activity"/>
    <property type="evidence" value="ECO:0007669"/>
    <property type="project" value="UniProtKB-KW"/>
</dbReference>
<feature type="domain" description="Pyruvate kinase barrel" evidence="14">
    <location>
        <begin position="1"/>
        <end position="322"/>
    </location>
</feature>
<reference evidence="16 17" key="2">
    <citation type="journal article" date="2009" name="Proc. Natl. Acad. Sci. U.S.A.">
        <title>On the chimeric nature, thermophilic origin, and phylogenetic placement of the Thermotogales.</title>
        <authorList>
            <person name="Zhaxybayeva O."/>
            <person name="Swithers K.S."/>
            <person name="Lapierre P."/>
            <person name="Fournier G.P."/>
            <person name="Bickhart D.M."/>
            <person name="DeBoy R.T."/>
            <person name="Nelson K.E."/>
            <person name="Nesbo C.L."/>
            <person name="Doolittle W.F."/>
            <person name="Gogarten J.P."/>
            <person name="Noll K.M."/>
        </authorList>
    </citation>
    <scope>NUCLEOTIDE SEQUENCE [LARGE SCALE GENOMIC DNA]</scope>
    <source>
        <strain evidence="17">ATCC BAA-301 / DSM 14385 / NBRC 107922 / TMO</strain>
    </source>
</reference>
<dbReference type="GO" id="GO:0004743">
    <property type="term" value="F:pyruvate kinase activity"/>
    <property type="evidence" value="ECO:0007669"/>
    <property type="project" value="UniProtKB-UniRule"/>
</dbReference>
<evidence type="ECO:0000256" key="6">
    <source>
        <dbReference type="ARBA" id="ARBA00022741"/>
    </source>
</evidence>
<keyword evidence="5" id="KW-0479">Metal-binding</keyword>
<gene>
    <name evidence="16" type="ordered locus">Tlet_1962</name>
</gene>
<dbReference type="NCBIfam" id="TIGR01064">
    <property type="entry name" value="pyruv_kin"/>
    <property type="match status" value="1"/>
</dbReference>
<dbReference type="GO" id="GO:0005524">
    <property type="term" value="F:ATP binding"/>
    <property type="evidence" value="ECO:0007669"/>
    <property type="project" value="UniProtKB-KW"/>
</dbReference>
<dbReference type="InterPro" id="IPR015793">
    <property type="entry name" value="Pyrv_Knase_brl"/>
</dbReference>
<evidence type="ECO:0000313" key="16">
    <source>
        <dbReference type="EMBL" id="ABV34516.1"/>
    </source>
</evidence>
<sequence>MRKTKLICSIGPKTEKPEKIKELLKRGVNAFRISAVHYTMEKITELVELIKDIRYELKMPVSIILDLPGCKLRTGDQKEEIIELRQGEKVTVTSEKTFSSRDTISINFSGPFQGVKTGDLILVDDGKIQLRVERISPKKVECVVEIGGILKKNSGVNFPNSDLPVEVPTEEDIKIIAETVNMGLDYYCVSFARNAKDVQKIKKHLESFDSSAKILTKIETKKSIETLEDICRVSDGIIVARGDLAVETSLIDLPILQKKIINTASNYKIPVIVATEILNSMINSSSPTRVEIMDVANIVLDGADAILLTSETAVGNFPIETVEKINEIVENVENYLPEINAHFKERRFEKIEDPSEAIARSSYYISEEINAKAIIISTASGSTARRVAYFKPLRPIIATTPDENTFHQLSIVWGIVPMLIPEVHSTDIMIHVAVEKVKAVGYVQNSDIVVVTSGAPCGIVGTTNMLKVHIVE</sequence>
<keyword evidence="4 13" id="KW-0808">Transferase</keyword>
<evidence type="ECO:0000259" key="15">
    <source>
        <dbReference type="Pfam" id="PF02887"/>
    </source>
</evidence>
<organism evidence="16 17">
    <name type="scientific">Pseudothermotoga lettingae (strain ATCC BAA-301 / DSM 14385 / NBRC 107922 / TMO)</name>
    <name type="common">Thermotoga lettingae</name>
    <dbReference type="NCBI Taxonomy" id="416591"/>
    <lineage>
        <taxon>Bacteria</taxon>
        <taxon>Thermotogati</taxon>
        <taxon>Thermotogota</taxon>
        <taxon>Thermotogae</taxon>
        <taxon>Thermotogales</taxon>
        <taxon>Thermotogaceae</taxon>
        <taxon>Pseudothermotoga</taxon>
    </lineage>
</organism>
<dbReference type="InterPro" id="IPR036918">
    <property type="entry name" value="Pyrv_Knase_C_sf"/>
</dbReference>
<keyword evidence="10 13" id="KW-0324">Glycolysis</keyword>
<evidence type="ECO:0000256" key="7">
    <source>
        <dbReference type="ARBA" id="ARBA00022777"/>
    </source>
</evidence>
<comment type="pathway">
    <text evidence="1 13">Carbohydrate degradation; glycolysis; pyruvate from D-glyceraldehyde 3-phosphate: step 5/5.</text>
</comment>
<dbReference type="Gene3D" id="3.20.20.60">
    <property type="entry name" value="Phosphoenolpyruvate-binding domains"/>
    <property type="match status" value="1"/>
</dbReference>
<dbReference type="FunFam" id="2.40.33.10:FF:000001">
    <property type="entry name" value="Pyruvate kinase"/>
    <property type="match status" value="1"/>
</dbReference>
<keyword evidence="8" id="KW-0067">ATP-binding</keyword>
<dbReference type="Pfam" id="PF02887">
    <property type="entry name" value="PK_C"/>
    <property type="match status" value="1"/>
</dbReference>
<comment type="catalytic activity">
    <reaction evidence="13">
        <text>pyruvate + ATP = phosphoenolpyruvate + ADP + H(+)</text>
        <dbReference type="Rhea" id="RHEA:18157"/>
        <dbReference type="ChEBI" id="CHEBI:15361"/>
        <dbReference type="ChEBI" id="CHEBI:15378"/>
        <dbReference type="ChEBI" id="CHEBI:30616"/>
        <dbReference type="ChEBI" id="CHEBI:58702"/>
        <dbReference type="ChEBI" id="CHEBI:456216"/>
        <dbReference type="EC" id="2.7.1.40"/>
    </reaction>
</comment>
<dbReference type="HOGENOM" id="CLU_015439_0_2_0"/>
<evidence type="ECO:0000256" key="3">
    <source>
        <dbReference type="ARBA" id="ARBA00012142"/>
    </source>
</evidence>
<dbReference type="PANTHER" id="PTHR11817">
    <property type="entry name" value="PYRUVATE KINASE"/>
    <property type="match status" value="1"/>
</dbReference>
<dbReference type="NCBIfam" id="NF004491">
    <property type="entry name" value="PRK05826.1"/>
    <property type="match status" value="1"/>
</dbReference>
<keyword evidence="17" id="KW-1185">Reference proteome</keyword>
<dbReference type="eggNOG" id="COG0469">
    <property type="taxonomic scope" value="Bacteria"/>
</dbReference>
<evidence type="ECO:0000256" key="12">
    <source>
        <dbReference type="NCBIfam" id="TIGR01064"/>
    </source>
</evidence>
<dbReference type="RefSeq" id="WP_012003992.1">
    <property type="nucleotide sequence ID" value="NC_009828.1"/>
</dbReference>
<dbReference type="Proteomes" id="UP000002016">
    <property type="component" value="Chromosome"/>
</dbReference>
<feature type="domain" description="Pyruvate kinase C-terminal" evidence="15">
    <location>
        <begin position="356"/>
        <end position="469"/>
    </location>
</feature>
<reference evidence="16 17" key="1">
    <citation type="submission" date="2007-08" db="EMBL/GenBank/DDBJ databases">
        <title>Complete sequence of Thermotoga lettingae TMO.</title>
        <authorList>
            <consortium name="US DOE Joint Genome Institute"/>
            <person name="Copeland A."/>
            <person name="Lucas S."/>
            <person name="Lapidus A."/>
            <person name="Barry K."/>
            <person name="Glavina del Rio T."/>
            <person name="Dalin E."/>
            <person name="Tice H."/>
            <person name="Pitluck S."/>
            <person name="Foster B."/>
            <person name="Bruce D."/>
            <person name="Schmutz J."/>
            <person name="Larimer F."/>
            <person name="Land M."/>
            <person name="Hauser L."/>
            <person name="Kyrpides N."/>
            <person name="Mikhailova N."/>
            <person name="Nelson K."/>
            <person name="Gogarten J.P."/>
            <person name="Noll K."/>
            <person name="Richardson P."/>
        </authorList>
    </citation>
    <scope>NUCLEOTIDE SEQUENCE [LARGE SCALE GENOMIC DNA]</scope>
    <source>
        <strain evidence="17">ATCC BAA-301 / DSM 14385 / NBRC 107922 / TMO</strain>
    </source>
</reference>
<keyword evidence="6" id="KW-0547">Nucleotide-binding</keyword>
<dbReference type="InterPro" id="IPR015813">
    <property type="entry name" value="Pyrv/PenolPyrv_kinase-like_dom"/>
</dbReference>
<evidence type="ECO:0000256" key="13">
    <source>
        <dbReference type="RuleBase" id="RU000504"/>
    </source>
</evidence>
<dbReference type="InterPro" id="IPR001697">
    <property type="entry name" value="Pyr_Knase"/>
</dbReference>
<keyword evidence="7 13" id="KW-0418">Kinase</keyword>
<name>A8F8N2_PSELT</name>
<dbReference type="PRINTS" id="PR01050">
    <property type="entry name" value="PYRUVTKNASE"/>
</dbReference>
<evidence type="ECO:0000256" key="4">
    <source>
        <dbReference type="ARBA" id="ARBA00022679"/>
    </source>
</evidence>
<evidence type="ECO:0000256" key="2">
    <source>
        <dbReference type="ARBA" id="ARBA00008663"/>
    </source>
</evidence>
<dbReference type="KEGG" id="tle:Tlet_1962"/>
<dbReference type="AlphaFoldDB" id="A8F8N2"/>
<evidence type="ECO:0000256" key="11">
    <source>
        <dbReference type="ARBA" id="ARBA00023317"/>
    </source>
</evidence>
<dbReference type="Gene3D" id="2.40.33.10">
    <property type="entry name" value="PK beta-barrel domain-like"/>
    <property type="match status" value="1"/>
</dbReference>
<dbReference type="GO" id="GO:0030955">
    <property type="term" value="F:potassium ion binding"/>
    <property type="evidence" value="ECO:0007669"/>
    <property type="project" value="UniProtKB-UniRule"/>
</dbReference>
<keyword evidence="9 13" id="KW-0460">Magnesium</keyword>
<dbReference type="STRING" id="416591.Tlet_1962"/>
<dbReference type="SUPFAM" id="SSF51621">
    <property type="entry name" value="Phosphoenolpyruvate/pyruvate domain"/>
    <property type="match status" value="1"/>
</dbReference>
<evidence type="ECO:0000313" key="17">
    <source>
        <dbReference type="Proteomes" id="UP000002016"/>
    </source>
</evidence>
<dbReference type="EMBL" id="CP000812">
    <property type="protein sequence ID" value="ABV34516.1"/>
    <property type="molecule type" value="Genomic_DNA"/>
</dbReference>
<dbReference type="EC" id="2.7.1.40" evidence="3 12"/>
<dbReference type="InterPro" id="IPR015806">
    <property type="entry name" value="Pyrv_Knase_insert_dom_sf"/>
</dbReference>
<dbReference type="InterPro" id="IPR040442">
    <property type="entry name" value="Pyrv_kinase-like_dom_sf"/>
</dbReference>
<accession>A8F8N2</accession>
<evidence type="ECO:0000259" key="14">
    <source>
        <dbReference type="Pfam" id="PF00224"/>
    </source>
</evidence>